<reference evidence="5 6" key="1">
    <citation type="submission" date="2017-03" db="EMBL/GenBank/DDBJ databases">
        <authorList>
            <person name="Afonso C.L."/>
            <person name="Miller P.J."/>
            <person name="Scott M.A."/>
            <person name="Spackman E."/>
            <person name="Goraichik I."/>
            <person name="Dimitrov K.M."/>
            <person name="Suarez D.L."/>
            <person name="Swayne D.E."/>
        </authorList>
    </citation>
    <scope>NUCLEOTIDE SEQUENCE [LARGE SCALE GENOMIC DNA]</scope>
    <source>
        <strain evidence="5 6">CECT 7023</strain>
    </source>
</reference>
<proteinExistence type="predicted"/>
<evidence type="ECO:0000313" key="6">
    <source>
        <dbReference type="Proteomes" id="UP000193900"/>
    </source>
</evidence>
<accession>A0A1Y5TPS6</accession>
<dbReference type="GO" id="GO:0005509">
    <property type="term" value="F:calcium ion binding"/>
    <property type="evidence" value="ECO:0007669"/>
    <property type="project" value="InterPro"/>
</dbReference>
<sequence>MSLNLASPLERYMLKLLNTERTERGLDPLQLEQHLNQSAEKHSEWMLATDTFSHAGRGGSAHDDRIEAAGFDMSGTWLTGENIALRSIGGAPGFYDEVRLMMQGLMDSPGHKANILKPAYDYVGIGIELGKYTAGGHAYTALAVTQNFGATSKSVLLDGAASGGSGSSDRGRSITGNDKGNALAGTGRDDAIWGRDGADSLIGRDGDDALRGGAGNDFLRGGRGDDTAWGSSGNDRFAGENGQDRLMGGTGNDYMLGGNGQDILQGGTGADTVFAGRHDDRVWGNDQRDRLFGGTGDDAIWGGRDHDKLWGGKGHDLLGGDTGNDAISGGNGDDVIRGGKGRDRIDGGYGDDTMTGGAWCDSFVFRKGNGADTITDFQRGADRLLLDDAIWGGGLARWEVVADHARLTDAGLALEFGHGHNILLEDVQTAWGMAANIEIF</sequence>
<dbReference type="InterPro" id="IPR035940">
    <property type="entry name" value="CAP_sf"/>
</dbReference>
<evidence type="ECO:0000256" key="2">
    <source>
        <dbReference type="ARBA" id="ARBA00022525"/>
    </source>
</evidence>
<dbReference type="InterPro" id="IPR011049">
    <property type="entry name" value="Serralysin-like_metalloprot_C"/>
</dbReference>
<dbReference type="InterPro" id="IPR050557">
    <property type="entry name" value="RTX_toxin/Mannuronan_C5-epim"/>
</dbReference>
<dbReference type="InterPro" id="IPR014044">
    <property type="entry name" value="CAP_dom"/>
</dbReference>
<evidence type="ECO:0000256" key="1">
    <source>
        <dbReference type="ARBA" id="ARBA00004613"/>
    </source>
</evidence>
<keyword evidence="2" id="KW-0964">Secreted</keyword>
<evidence type="ECO:0000256" key="3">
    <source>
        <dbReference type="SAM" id="MobiDB-lite"/>
    </source>
</evidence>
<dbReference type="CDD" id="cd05379">
    <property type="entry name" value="CAP_bacterial"/>
    <property type="match status" value="1"/>
</dbReference>
<dbReference type="PANTHER" id="PTHR38340:SF1">
    <property type="entry name" value="S-LAYER PROTEIN"/>
    <property type="match status" value="1"/>
</dbReference>
<feature type="region of interest" description="Disordered" evidence="3">
    <location>
        <begin position="215"/>
        <end position="241"/>
    </location>
</feature>
<dbReference type="AlphaFoldDB" id="A0A1Y5TPS6"/>
<dbReference type="PANTHER" id="PTHR38340">
    <property type="entry name" value="S-LAYER PROTEIN"/>
    <property type="match status" value="1"/>
</dbReference>
<dbReference type="OrthoDB" id="419320at2"/>
<feature type="region of interest" description="Disordered" evidence="3">
    <location>
        <begin position="160"/>
        <end position="189"/>
    </location>
</feature>
<dbReference type="Proteomes" id="UP000193900">
    <property type="component" value="Unassembled WGS sequence"/>
</dbReference>
<protein>
    <submittedName>
        <fullName evidence="5">Hemolysin, chromosomal</fullName>
    </submittedName>
</protein>
<dbReference type="Gene3D" id="3.40.33.10">
    <property type="entry name" value="CAP"/>
    <property type="match status" value="1"/>
</dbReference>
<dbReference type="SUPFAM" id="SSF51120">
    <property type="entry name" value="beta-Roll"/>
    <property type="match status" value="2"/>
</dbReference>
<dbReference type="Gene3D" id="2.150.10.10">
    <property type="entry name" value="Serralysin-like metalloprotease, C-terminal"/>
    <property type="match status" value="3"/>
</dbReference>
<dbReference type="GO" id="GO:0005576">
    <property type="term" value="C:extracellular region"/>
    <property type="evidence" value="ECO:0007669"/>
    <property type="project" value="UniProtKB-SubCell"/>
</dbReference>
<name>A0A1Y5TPS6_9RHOB</name>
<dbReference type="InterPro" id="IPR001343">
    <property type="entry name" value="Hemolysn_Ca-bd"/>
</dbReference>
<evidence type="ECO:0000313" key="5">
    <source>
        <dbReference type="EMBL" id="SLN69281.1"/>
    </source>
</evidence>
<dbReference type="Pfam" id="PF00188">
    <property type="entry name" value="CAP"/>
    <property type="match status" value="1"/>
</dbReference>
<dbReference type="RefSeq" id="WP_143535608.1">
    <property type="nucleotide sequence ID" value="NZ_FWFZ01000021.1"/>
</dbReference>
<organism evidence="5 6">
    <name type="scientific">Roseisalinus antarcticus</name>
    <dbReference type="NCBI Taxonomy" id="254357"/>
    <lineage>
        <taxon>Bacteria</taxon>
        <taxon>Pseudomonadati</taxon>
        <taxon>Pseudomonadota</taxon>
        <taxon>Alphaproteobacteria</taxon>
        <taxon>Rhodobacterales</taxon>
        <taxon>Roseobacteraceae</taxon>
        <taxon>Roseisalinus</taxon>
    </lineage>
</organism>
<comment type="subcellular location">
    <subcellularLocation>
        <location evidence="1">Secreted</location>
    </subcellularLocation>
</comment>
<feature type="domain" description="SCP" evidence="4">
    <location>
        <begin position="14"/>
        <end position="133"/>
    </location>
</feature>
<evidence type="ECO:0000259" key="4">
    <source>
        <dbReference type="Pfam" id="PF00188"/>
    </source>
</evidence>
<dbReference type="SUPFAM" id="SSF55797">
    <property type="entry name" value="PR-1-like"/>
    <property type="match status" value="1"/>
</dbReference>
<dbReference type="PROSITE" id="PS00330">
    <property type="entry name" value="HEMOLYSIN_CALCIUM"/>
    <property type="match status" value="4"/>
</dbReference>
<gene>
    <name evidence="5" type="primary">hlyA_5</name>
    <name evidence="5" type="ORF">ROA7023_03376</name>
</gene>
<keyword evidence="6" id="KW-1185">Reference proteome</keyword>
<dbReference type="EMBL" id="FWFZ01000021">
    <property type="protein sequence ID" value="SLN69281.1"/>
    <property type="molecule type" value="Genomic_DNA"/>
</dbReference>
<dbReference type="PRINTS" id="PR00313">
    <property type="entry name" value="CABNDNGRPT"/>
</dbReference>
<dbReference type="InterPro" id="IPR018511">
    <property type="entry name" value="Hemolysin-typ_Ca-bd_CS"/>
</dbReference>
<dbReference type="Pfam" id="PF00353">
    <property type="entry name" value="HemolysinCabind"/>
    <property type="match status" value="4"/>
</dbReference>